<proteinExistence type="predicted"/>
<accession>U9SVB0</accession>
<name>U9SVB0_RHIID</name>
<protein>
    <submittedName>
        <fullName evidence="1">Uncharacterized protein</fullName>
    </submittedName>
</protein>
<sequence>MYSEKYSFLKLLSLSLKYFIITDIQSKWLTLTLQGVPQGVTLFQTNEIFENFLKSKHGQFLNKFIKNNDSLPSYDSGMSSLKTSVPAIFSGDCPSLLLHNLPRDDHKYKPITRV</sequence>
<reference evidence="1" key="1">
    <citation type="submission" date="2013-07" db="EMBL/GenBank/DDBJ databases">
        <title>The genome of an arbuscular mycorrhizal fungus provides insights into the evolution of the oldest plant symbiosis.</title>
        <authorList>
            <consortium name="DOE Joint Genome Institute"/>
            <person name="Tisserant E."/>
            <person name="Malbreil M."/>
            <person name="Kuo A."/>
            <person name="Kohler A."/>
            <person name="Symeonidi A."/>
            <person name="Balestrini R."/>
            <person name="Charron P."/>
            <person name="Duensing N."/>
            <person name="Frei-dit-Frey N."/>
            <person name="Gianinazzi-Pearson V."/>
            <person name="Gilbert B."/>
            <person name="Handa Y."/>
            <person name="Hijri M."/>
            <person name="Kaul R."/>
            <person name="Kawaguchi M."/>
            <person name="Krajinski F."/>
            <person name="Lammers P."/>
            <person name="Lapierre D."/>
            <person name="Masclaux F.G."/>
            <person name="Murat C."/>
            <person name="Morin E."/>
            <person name="Ndikumana S."/>
            <person name="Pagni M."/>
            <person name="Petitpierre D."/>
            <person name="Requena N."/>
            <person name="Rosikiewicz P."/>
            <person name="Riley R."/>
            <person name="Saito K."/>
            <person name="San Clemente H."/>
            <person name="Shapiro H."/>
            <person name="van Tuinen D."/>
            <person name="Becard G."/>
            <person name="Bonfante P."/>
            <person name="Paszkowski U."/>
            <person name="Shachar-Hill Y."/>
            <person name="Young J.P."/>
            <person name="Sanders I.R."/>
            <person name="Henrissat B."/>
            <person name="Rensing S.A."/>
            <person name="Grigoriev I.V."/>
            <person name="Corradi N."/>
            <person name="Roux C."/>
            <person name="Martin F."/>
        </authorList>
    </citation>
    <scope>NUCLEOTIDE SEQUENCE</scope>
    <source>
        <strain evidence="1">DAOM 197198</strain>
    </source>
</reference>
<gene>
    <name evidence="1" type="ORF">GLOINDRAFT_9099</name>
</gene>
<dbReference type="HOGENOM" id="CLU_2122373_0_0_1"/>
<dbReference type="AlphaFoldDB" id="U9SVB0"/>
<evidence type="ECO:0000313" key="1">
    <source>
        <dbReference type="EMBL" id="ERZ99839.1"/>
    </source>
</evidence>
<dbReference type="VEuPathDB" id="FungiDB:RhiirFUN_018656"/>
<dbReference type="EMBL" id="KI297647">
    <property type="protein sequence ID" value="ERZ99839.1"/>
    <property type="molecule type" value="Genomic_DNA"/>
</dbReference>
<organism evidence="1">
    <name type="scientific">Rhizophagus irregularis (strain DAOM 181602 / DAOM 197198 / MUCL 43194)</name>
    <name type="common">Arbuscular mycorrhizal fungus</name>
    <name type="synonym">Glomus intraradices</name>
    <dbReference type="NCBI Taxonomy" id="747089"/>
    <lineage>
        <taxon>Eukaryota</taxon>
        <taxon>Fungi</taxon>
        <taxon>Fungi incertae sedis</taxon>
        <taxon>Mucoromycota</taxon>
        <taxon>Glomeromycotina</taxon>
        <taxon>Glomeromycetes</taxon>
        <taxon>Glomerales</taxon>
        <taxon>Glomeraceae</taxon>
        <taxon>Rhizophagus</taxon>
    </lineage>
</organism>